<dbReference type="InterPro" id="IPR021266">
    <property type="entry name" value="Kdo_hydroxlase"/>
</dbReference>
<evidence type="ECO:0000313" key="1">
    <source>
        <dbReference type="EMBL" id="MBM3114636.1"/>
    </source>
</evidence>
<keyword evidence="2" id="KW-1185">Reference proteome</keyword>
<dbReference type="Proteomes" id="UP000809431">
    <property type="component" value="Unassembled WGS sequence"/>
</dbReference>
<dbReference type="EMBL" id="JAESND010000001">
    <property type="protein sequence ID" value="MBM3114636.1"/>
    <property type="molecule type" value="Genomic_DNA"/>
</dbReference>
<comment type="caution">
    <text evidence="1">The sequence shown here is derived from an EMBL/GenBank/DDBJ whole genome shotgun (WGS) entry which is preliminary data.</text>
</comment>
<organism evidence="1 2">
    <name type="scientific">Jeongeupia naejangsanensis</name>
    <dbReference type="NCBI Taxonomy" id="613195"/>
    <lineage>
        <taxon>Bacteria</taxon>
        <taxon>Pseudomonadati</taxon>
        <taxon>Pseudomonadota</taxon>
        <taxon>Betaproteobacteria</taxon>
        <taxon>Neisseriales</taxon>
        <taxon>Chitinibacteraceae</taxon>
        <taxon>Jeongeupia</taxon>
    </lineage>
</organism>
<sequence length="313" mass="34980">MDSVRQVVDVSGGAATGFSPPRETLLTAVEEGKVLYFQRFPFSLEAGEQHLLDLSLADPKRKNISLDPESGVLHGVVGDAGTQDAVKAMIRRYHDAAGSLVDTLFPEYRGRLRKAPTSLRLHRVEGRQTSWRKDDSRLHVDAFPSRPNYGERILRVFMNVNPAGEPRVWRVGESFETVARQFLPKIPRQWPGSARLLHALKITKRRRSPYDHIMLNLHDAMKGDPGYQQGCAQERVEFAPGGGWICFSDQASHAAMGGQFMLEQTFFLPVDSMADQTRSPLAILQRLTGRALIYKRAVYALVIALLALTIEAC</sequence>
<dbReference type="RefSeq" id="WP_203536314.1">
    <property type="nucleotide sequence ID" value="NZ_JAESND010000001.1"/>
</dbReference>
<gene>
    <name evidence="1" type="ORF">JMJ54_02230</name>
</gene>
<dbReference type="Pfam" id="PF11004">
    <property type="entry name" value="Kdo_hydroxy"/>
    <property type="match status" value="1"/>
</dbReference>
<accession>A0ABS2BI54</accession>
<evidence type="ECO:0000313" key="2">
    <source>
        <dbReference type="Proteomes" id="UP000809431"/>
    </source>
</evidence>
<protein>
    <submittedName>
        <fullName evidence="1">Kdo hydroxylase family protein</fullName>
    </submittedName>
</protein>
<reference evidence="1 2" key="1">
    <citation type="submission" date="2021-01" db="EMBL/GenBank/DDBJ databases">
        <title>Draft Genome Sequence and Polyhydroxyalkanoate Biosynthetic Potential of Jeongeupia naejangsanensis Type Strain DSM 24253.</title>
        <authorList>
            <person name="Turrini P."/>
            <person name="Artuso I."/>
            <person name="Lugli G.A."/>
            <person name="Frangipani E."/>
            <person name="Ventura M."/>
            <person name="Visca P."/>
        </authorList>
    </citation>
    <scope>NUCLEOTIDE SEQUENCE [LARGE SCALE GENOMIC DNA]</scope>
    <source>
        <strain evidence="1 2">DSM 24253</strain>
    </source>
</reference>
<name>A0ABS2BI54_9NEIS</name>
<proteinExistence type="predicted"/>